<feature type="compositionally biased region" description="Low complexity" evidence="5">
    <location>
        <begin position="188"/>
        <end position="197"/>
    </location>
</feature>
<dbReference type="InterPro" id="IPR000270">
    <property type="entry name" value="PB1_dom"/>
</dbReference>
<comment type="caution">
    <text evidence="8">The sequence shown here is derived from an EMBL/GenBank/DDBJ whole genome shotgun (WGS) entry which is preliminary data.</text>
</comment>
<dbReference type="InterPro" id="IPR000433">
    <property type="entry name" value="Znf_ZZ"/>
</dbReference>
<dbReference type="Gene3D" id="3.30.60.90">
    <property type="match status" value="4"/>
</dbReference>
<dbReference type="PROSITE" id="PS50135">
    <property type="entry name" value="ZF_ZZ_2"/>
    <property type="match status" value="2"/>
</dbReference>
<evidence type="ECO:0000259" key="7">
    <source>
        <dbReference type="PROSITE" id="PS51745"/>
    </source>
</evidence>
<feature type="compositionally biased region" description="Polar residues" evidence="5">
    <location>
        <begin position="210"/>
        <end position="222"/>
    </location>
</feature>
<feature type="region of interest" description="Disordered" evidence="5">
    <location>
        <begin position="172"/>
        <end position="236"/>
    </location>
</feature>
<gene>
    <name evidence="8" type="ORF">F5050DRAFT_282459</name>
</gene>
<protein>
    <recommendedName>
        <fullName evidence="10">Zz type zinc finger domain-containing protein</fullName>
    </recommendedName>
</protein>
<feature type="compositionally biased region" description="Polar residues" evidence="5">
    <location>
        <begin position="523"/>
        <end position="541"/>
    </location>
</feature>
<evidence type="ECO:0008006" key="10">
    <source>
        <dbReference type="Google" id="ProtNLM"/>
    </source>
</evidence>
<feature type="region of interest" description="Disordered" evidence="5">
    <location>
        <begin position="415"/>
        <end position="442"/>
    </location>
</feature>
<dbReference type="EMBL" id="MU790516">
    <property type="protein sequence ID" value="KAJ4000816.1"/>
    <property type="molecule type" value="Genomic_DNA"/>
</dbReference>
<dbReference type="PANTHER" id="PTHR15090:SF0">
    <property type="entry name" value="SEQUESTOSOME-1"/>
    <property type="match status" value="1"/>
</dbReference>
<dbReference type="InterPro" id="IPR052260">
    <property type="entry name" value="Autophagy_Rcpt_SigReg"/>
</dbReference>
<proteinExistence type="predicted"/>
<keyword evidence="3" id="KW-0862">Zinc</keyword>
<evidence type="ECO:0000313" key="9">
    <source>
        <dbReference type="Proteomes" id="UP001163828"/>
    </source>
</evidence>
<feature type="domain" description="ZZ-type" evidence="6">
    <location>
        <begin position="772"/>
        <end position="829"/>
    </location>
</feature>
<name>A0ABQ8QQQ2_9AGAR</name>
<dbReference type="SUPFAM" id="SSF57850">
    <property type="entry name" value="RING/U-box"/>
    <property type="match status" value="4"/>
</dbReference>
<evidence type="ECO:0000256" key="2">
    <source>
        <dbReference type="ARBA" id="ARBA00022771"/>
    </source>
</evidence>
<dbReference type="Pfam" id="PF00564">
    <property type="entry name" value="PB1"/>
    <property type="match status" value="1"/>
</dbReference>
<keyword evidence="9" id="KW-1185">Reference proteome</keyword>
<evidence type="ECO:0000259" key="6">
    <source>
        <dbReference type="PROSITE" id="PS50135"/>
    </source>
</evidence>
<dbReference type="SUPFAM" id="SSF54277">
    <property type="entry name" value="CAD &amp; PB1 domains"/>
    <property type="match status" value="1"/>
</dbReference>
<evidence type="ECO:0000256" key="4">
    <source>
        <dbReference type="PROSITE-ProRule" id="PRU00228"/>
    </source>
</evidence>
<evidence type="ECO:0000256" key="5">
    <source>
        <dbReference type="SAM" id="MobiDB-lite"/>
    </source>
</evidence>
<feature type="region of interest" description="Disordered" evidence="5">
    <location>
        <begin position="146"/>
        <end position="165"/>
    </location>
</feature>
<dbReference type="CDD" id="cd02340">
    <property type="entry name" value="ZZ_NBR1_like"/>
    <property type="match status" value="2"/>
</dbReference>
<dbReference type="Pfam" id="PF00569">
    <property type="entry name" value="ZZ"/>
    <property type="match status" value="2"/>
</dbReference>
<feature type="region of interest" description="Disordered" evidence="5">
    <location>
        <begin position="523"/>
        <end position="556"/>
    </location>
</feature>
<evidence type="ECO:0000313" key="8">
    <source>
        <dbReference type="EMBL" id="KAJ4000816.1"/>
    </source>
</evidence>
<feature type="compositionally biased region" description="Polar residues" evidence="5">
    <location>
        <begin position="418"/>
        <end position="427"/>
    </location>
</feature>
<feature type="domain" description="ZZ-type" evidence="6">
    <location>
        <begin position="661"/>
        <end position="722"/>
    </location>
</feature>
<dbReference type="Proteomes" id="UP001163828">
    <property type="component" value="Unassembled WGS sequence"/>
</dbReference>
<evidence type="ECO:0000256" key="1">
    <source>
        <dbReference type="ARBA" id="ARBA00022723"/>
    </source>
</evidence>
<keyword evidence="1" id="KW-0479">Metal-binding</keyword>
<accession>A0ABQ8QQQ2</accession>
<dbReference type="SMART" id="SM00291">
    <property type="entry name" value="ZnF_ZZ"/>
    <property type="match status" value="4"/>
</dbReference>
<feature type="domain" description="PB1" evidence="7">
    <location>
        <begin position="13"/>
        <end position="100"/>
    </location>
</feature>
<organism evidence="8 9">
    <name type="scientific">Lentinula boryana</name>
    <dbReference type="NCBI Taxonomy" id="40481"/>
    <lineage>
        <taxon>Eukaryota</taxon>
        <taxon>Fungi</taxon>
        <taxon>Dikarya</taxon>
        <taxon>Basidiomycota</taxon>
        <taxon>Agaricomycotina</taxon>
        <taxon>Agaricomycetes</taxon>
        <taxon>Agaricomycetidae</taxon>
        <taxon>Agaricales</taxon>
        <taxon>Marasmiineae</taxon>
        <taxon>Omphalotaceae</taxon>
        <taxon>Lentinula</taxon>
    </lineage>
</organism>
<reference evidence="8" key="1">
    <citation type="submission" date="2022-08" db="EMBL/GenBank/DDBJ databases">
        <authorList>
            <consortium name="DOE Joint Genome Institute"/>
            <person name="Min B."/>
            <person name="Riley R."/>
            <person name="Sierra-Patev S."/>
            <person name="Naranjo-Ortiz M."/>
            <person name="Looney B."/>
            <person name="Konkel Z."/>
            <person name="Slot J.C."/>
            <person name="Sakamoto Y."/>
            <person name="Steenwyk J.L."/>
            <person name="Rokas A."/>
            <person name="Carro J."/>
            <person name="Camarero S."/>
            <person name="Ferreira P."/>
            <person name="Molpeceres G."/>
            <person name="Ruiz-Duenas F.J."/>
            <person name="Serrano A."/>
            <person name="Henrissat B."/>
            <person name="Drula E."/>
            <person name="Hughes K.W."/>
            <person name="Mata J.L."/>
            <person name="Ishikawa N.K."/>
            <person name="Vargas-Isla R."/>
            <person name="Ushijima S."/>
            <person name="Smith C.A."/>
            <person name="Ahrendt S."/>
            <person name="Andreopoulos W."/>
            <person name="He G."/>
            <person name="Labutti K."/>
            <person name="Lipzen A."/>
            <person name="Ng V."/>
            <person name="Sandor L."/>
            <person name="Barry K."/>
            <person name="Martinez A.T."/>
            <person name="Xiao Y."/>
            <person name="Gibbons J.G."/>
            <person name="Terashima K."/>
            <person name="Hibbett D.S."/>
            <person name="Grigoriev I.V."/>
        </authorList>
    </citation>
    <scope>NUCLEOTIDE SEQUENCE</scope>
    <source>
        <strain evidence="8">TFB10827</strain>
    </source>
</reference>
<keyword evidence="2 4" id="KW-0863">Zinc-finger</keyword>
<sequence length="942" mass="103718">MNPAVNKHNPDKPLVLRCTFNGNNKKITYRSAQGCTYEHLRSKIEQCFSLSAFPFEISYKDDDGEICKIFADDHLTDAIQYFRSSADDASASSASSIFSGRSFGNNRRITLRLQIEVEYDGPSLSDTSSIVSIDEYRSRNSSASERLPPFIVRGPDDDSVTVSSWDNGRLSAIGSSARNRGPSPLPDPSSELSGESSWDTLSRSTRRIQLDSNTRSARQNQDPFADSNGEPSPNSVFERLRQEDDAARPNYNLLLSDQRRADWVTEQEKRVKQLQGVLPASSASDELSLLEQEDQVGDLSLQRAPTGKLYYMYGSGTSQSQVAGFEDREIEIDPSIDGGINGKPRPTSRHLNWVAAQQQNRAVANLPHLHCSEPSLDTVIPAEIFRQEDLTCCSGCDRSLESIKYVCEICGEKEAGSHLSSPTSSNKGKGRDSPPQFIYPPTAHQTNIYSSSMSPSFSSSSNTFVARHSISKRRPLPPEPSMSTSLTTLVPPSVPLKKTETGFELCPLCVEELGYIHALESQSTNEPGLSPTASNFSSSSLGDAAAQRRRAAPKEKGQLRHVYIERSWSHRGWDDVVHTDAETEICSACGVKTSTHNKMYKCASCPRYQLCRACYSQVHEIHPSHAFLVLRGGKLPRSLSDSELLTYSDLLNTPEEQSNVHLGIKCLNCCRPIVGVRFHCLVCDNVDICSECELAGLPGNIDSADGGHVYSHISIKIPFPLPYNKIQSVSRKARTLWSNGAEHSKAASEISSYARTVIGTGNMHTSEPINEDHGIACNSCKKPISGVRYQCANCPAPQSGYNLCSSCEKVSYTVHNPMHAFFKLPRPVDQPITSNIPMIPELYEPGPSSMVDNIGNPAGYLSTITHPGVYCDCCVTKIQGAWFHCAYCGKDLCSTCESLDTHNDTHIFLVLKSLVNMQSLKKLLVDMESPSPIINYQIYTPD</sequence>
<dbReference type="InterPro" id="IPR053793">
    <property type="entry name" value="PB1-like"/>
</dbReference>
<dbReference type="InterPro" id="IPR043145">
    <property type="entry name" value="Znf_ZZ_sf"/>
</dbReference>
<dbReference type="PANTHER" id="PTHR15090">
    <property type="entry name" value="SEQUESTOSOME 1-RELATED"/>
    <property type="match status" value="1"/>
</dbReference>
<dbReference type="Gene3D" id="3.10.20.90">
    <property type="entry name" value="Phosphatidylinositol 3-kinase Catalytic Subunit, Chain A, domain 1"/>
    <property type="match status" value="1"/>
</dbReference>
<dbReference type="PROSITE" id="PS51745">
    <property type="entry name" value="PB1"/>
    <property type="match status" value="1"/>
</dbReference>
<evidence type="ECO:0000256" key="3">
    <source>
        <dbReference type="ARBA" id="ARBA00022833"/>
    </source>
</evidence>